<dbReference type="InterPro" id="IPR021109">
    <property type="entry name" value="Peptidase_aspartic_dom_sf"/>
</dbReference>
<dbReference type="PANTHER" id="PTHR33240:SF15">
    <property type="entry name" value="GAG-PRO-LIKE PROTEIN"/>
    <property type="match status" value="1"/>
</dbReference>
<comment type="caution">
    <text evidence="1">The sequence shown here is derived from an EMBL/GenBank/DDBJ whole genome shotgun (WGS) entry which is preliminary data.</text>
</comment>
<dbReference type="SUPFAM" id="SSF50630">
    <property type="entry name" value="Acid proteases"/>
    <property type="match status" value="1"/>
</dbReference>
<gene>
    <name evidence="1" type="ORF">QJS04_geneDACA018709</name>
</gene>
<dbReference type="Gene3D" id="2.40.70.10">
    <property type="entry name" value="Acid Proteases"/>
    <property type="match status" value="1"/>
</dbReference>
<evidence type="ECO:0000313" key="1">
    <source>
        <dbReference type="EMBL" id="KAK1258855.1"/>
    </source>
</evidence>
<reference evidence="1" key="1">
    <citation type="journal article" date="2023" name="Nat. Commun.">
        <title>Diploid and tetraploid genomes of Acorus and the evolution of monocots.</title>
        <authorList>
            <person name="Ma L."/>
            <person name="Liu K.W."/>
            <person name="Li Z."/>
            <person name="Hsiao Y.Y."/>
            <person name="Qi Y."/>
            <person name="Fu T."/>
            <person name="Tang G.D."/>
            <person name="Zhang D."/>
            <person name="Sun W.H."/>
            <person name="Liu D.K."/>
            <person name="Li Y."/>
            <person name="Chen G.Z."/>
            <person name="Liu X.D."/>
            <person name="Liao X.Y."/>
            <person name="Jiang Y.T."/>
            <person name="Yu X."/>
            <person name="Hao Y."/>
            <person name="Huang J."/>
            <person name="Zhao X.W."/>
            <person name="Ke S."/>
            <person name="Chen Y.Y."/>
            <person name="Wu W.L."/>
            <person name="Hsu J.L."/>
            <person name="Lin Y.F."/>
            <person name="Huang M.D."/>
            <person name="Li C.Y."/>
            <person name="Huang L."/>
            <person name="Wang Z.W."/>
            <person name="Zhao X."/>
            <person name="Zhong W.Y."/>
            <person name="Peng D.H."/>
            <person name="Ahmad S."/>
            <person name="Lan S."/>
            <person name="Zhang J.S."/>
            <person name="Tsai W.C."/>
            <person name="Van de Peer Y."/>
            <person name="Liu Z.J."/>
        </authorList>
    </citation>
    <scope>NUCLEOTIDE SEQUENCE</scope>
    <source>
        <strain evidence="1">SCP</strain>
    </source>
</reference>
<dbReference type="PANTHER" id="PTHR33240">
    <property type="entry name" value="OS08G0508500 PROTEIN"/>
    <property type="match status" value="1"/>
</dbReference>
<name>A0AAV9A3S6_ACOGR</name>
<dbReference type="EMBL" id="JAUJYN010000013">
    <property type="protein sequence ID" value="KAK1258855.1"/>
    <property type="molecule type" value="Genomic_DNA"/>
</dbReference>
<proteinExistence type="predicted"/>
<reference evidence="1" key="2">
    <citation type="submission" date="2023-06" db="EMBL/GenBank/DDBJ databases">
        <authorList>
            <person name="Ma L."/>
            <person name="Liu K.-W."/>
            <person name="Li Z."/>
            <person name="Hsiao Y.-Y."/>
            <person name="Qi Y."/>
            <person name="Fu T."/>
            <person name="Tang G."/>
            <person name="Zhang D."/>
            <person name="Sun W.-H."/>
            <person name="Liu D.-K."/>
            <person name="Li Y."/>
            <person name="Chen G.-Z."/>
            <person name="Liu X.-D."/>
            <person name="Liao X.-Y."/>
            <person name="Jiang Y.-T."/>
            <person name="Yu X."/>
            <person name="Hao Y."/>
            <person name="Huang J."/>
            <person name="Zhao X.-W."/>
            <person name="Ke S."/>
            <person name="Chen Y.-Y."/>
            <person name="Wu W.-L."/>
            <person name="Hsu J.-L."/>
            <person name="Lin Y.-F."/>
            <person name="Huang M.-D."/>
            <person name="Li C.-Y."/>
            <person name="Huang L."/>
            <person name="Wang Z.-W."/>
            <person name="Zhao X."/>
            <person name="Zhong W.-Y."/>
            <person name="Peng D.-H."/>
            <person name="Ahmad S."/>
            <person name="Lan S."/>
            <person name="Zhang J.-S."/>
            <person name="Tsai W.-C."/>
            <person name="Van De Peer Y."/>
            <person name="Liu Z.-J."/>
        </authorList>
    </citation>
    <scope>NUCLEOTIDE SEQUENCE</scope>
    <source>
        <strain evidence="1">SCP</strain>
        <tissue evidence="1">Leaves</tissue>
    </source>
</reference>
<sequence>MEVLQIDQEARLITKRSKAEDPGLISFSDDDLADVSIPHSDALVITLRIANYDIKRVLIDIGSSANILFMQPYLKMGPKPSSLEPMRDPLIAFNGSQAIPAGRINLPMQVGEETVMTECIVMHFPSPYNAIMGRTWLGEMKAIPSTYH</sequence>
<protein>
    <submittedName>
        <fullName evidence="1">Uncharacterized protein</fullName>
    </submittedName>
</protein>
<dbReference type="CDD" id="cd00303">
    <property type="entry name" value="retropepsin_like"/>
    <property type="match status" value="1"/>
</dbReference>
<evidence type="ECO:0000313" key="2">
    <source>
        <dbReference type="Proteomes" id="UP001179952"/>
    </source>
</evidence>
<organism evidence="1 2">
    <name type="scientific">Acorus gramineus</name>
    <name type="common">Dwarf sweet flag</name>
    <dbReference type="NCBI Taxonomy" id="55184"/>
    <lineage>
        <taxon>Eukaryota</taxon>
        <taxon>Viridiplantae</taxon>
        <taxon>Streptophyta</taxon>
        <taxon>Embryophyta</taxon>
        <taxon>Tracheophyta</taxon>
        <taxon>Spermatophyta</taxon>
        <taxon>Magnoliopsida</taxon>
        <taxon>Liliopsida</taxon>
        <taxon>Acoraceae</taxon>
        <taxon>Acorus</taxon>
    </lineage>
</organism>
<dbReference type="AlphaFoldDB" id="A0AAV9A3S6"/>
<accession>A0AAV9A3S6</accession>
<keyword evidence="2" id="KW-1185">Reference proteome</keyword>
<dbReference type="Proteomes" id="UP001179952">
    <property type="component" value="Unassembled WGS sequence"/>
</dbReference>